<comment type="caution">
    <text evidence="2">The sequence shown here is derived from an EMBL/GenBank/DDBJ whole genome shotgun (WGS) entry which is preliminary data.</text>
</comment>
<reference evidence="2 3" key="1">
    <citation type="submission" date="2019-07" db="EMBL/GenBank/DDBJ databases">
        <title>Insights of Desulfuromonas acetexigens electromicrobiology.</title>
        <authorList>
            <person name="Katuri K."/>
            <person name="Sapireddy V."/>
            <person name="Shaw D.R."/>
            <person name="Saikaly P."/>
        </authorList>
    </citation>
    <scope>NUCLEOTIDE SEQUENCE [LARGE SCALE GENOMIC DNA]</scope>
    <source>
        <strain evidence="2 3">2873</strain>
    </source>
</reference>
<dbReference type="RefSeq" id="WP_140396662.1">
    <property type="nucleotide sequence ID" value="NZ_FOJJ01000037.1"/>
</dbReference>
<evidence type="ECO:0000313" key="2">
    <source>
        <dbReference type="EMBL" id="TRO81972.1"/>
    </source>
</evidence>
<sequence>MDIQPQKGRFKYFCLGLLAALAVMLLAGAGDIVGANNFGPPNYGRYQISSWSSDFGDKGGGFGLFMADTATGEAKLVYSRVFGEVGNGEVKKDELGKPFGSIK</sequence>
<name>A0A550JFJ4_9BACT</name>
<proteinExistence type="predicted"/>
<dbReference type="AlphaFoldDB" id="A0A550JFJ4"/>
<dbReference type="EMBL" id="VJVV01000005">
    <property type="protein sequence ID" value="TRO81972.1"/>
    <property type="molecule type" value="Genomic_DNA"/>
</dbReference>
<keyword evidence="1" id="KW-0732">Signal</keyword>
<feature type="signal peptide" evidence="1">
    <location>
        <begin position="1"/>
        <end position="29"/>
    </location>
</feature>
<gene>
    <name evidence="2" type="ORF">FL622_09255</name>
</gene>
<dbReference type="Proteomes" id="UP000317155">
    <property type="component" value="Unassembled WGS sequence"/>
</dbReference>
<organism evidence="2 3">
    <name type="scientific">Trichloromonas acetexigens</name>
    <dbReference type="NCBI Taxonomy" id="38815"/>
    <lineage>
        <taxon>Bacteria</taxon>
        <taxon>Pseudomonadati</taxon>
        <taxon>Thermodesulfobacteriota</taxon>
        <taxon>Desulfuromonadia</taxon>
        <taxon>Desulfuromonadales</taxon>
        <taxon>Trichloromonadaceae</taxon>
        <taxon>Trichloromonas</taxon>
    </lineage>
</organism>
<evidence type="ECO:0000313" key="3">
    <source>
        <dbReference type="Proteomes" id="UP000317155"/>
    </source>
</evidence>
<evidence type="ECO:0000256" key="1">
    <source>
        <dbReference type="SAM" id="SignalP"/>
    </source>
</evidence>
<keyword evidence="3" id="KW-1185">Reference proteome</keyword>
<feature type="chain" id="PRO_5022223378" evidence="1">
    <location>
        <begin position="30"/>
        <end position="103"/>
    </location>
</feature>
<protein>
    <submittedName>
        <fullName evidence="2">Uncharacterized protein</fullName>
    </submittedName>
</protein>
<accession>A0A550JFJ4</accession>